<comment type="caution">
    <text evidence="2">The sequence shown here is derived from an EMBL/GenBank/DDBJ whole genome shotgun (WGS) entry which is preliminary data.</text>
</comment>
<dbReference type="InterPro" id="IPR027417">
    <property type="entry name" value="P-loop_NTPase"/>
</dbReference>
<gene>
    <name evidence="2" type="ORF">HNP82_003363</name>
</gene>
<accession>A0A7W8HCZ2</accession>
<evidence type="ECO:0000313" key="3">
    <source>
        <dbReference type="Proteomes" id="UP000543642"/>
    </source>
</evidence>
<protein>
    <recommendedName>
        <fullName evidence="1">AAA-ATPase-like domain-containing protein</fullName>
    </recommendedName>
</protein>
<name>A0A7W8HCZ2_9FIRM</name>
<evidence type="ECO:0000313" key="2">
    <source>
        <dbReference type="EMBL" id="MBB5266206.1"/>
    </source>
</evidence>
<proteinExistence type="predicted"/>
<dbReference type="RefSeq" id="WP_243164833.1">
    <property type="nucleotide sequence ID" value="NZ_JACHFW010000022.1"/>
</dbReference>
<feature type="domain" description="AAA-ATPase-like" evidence="1">
    <location>
        <begin position="10"/>
        <end position="241"/>
    </location>
</feature>
<dbReference type="PANTHER" id="PTHR34825:SF1">
    <property type="entry name" value="AAA-ATPASE-LIKE DOMAIN-CONTAINING PROTEIN"/>
    <property type="match status" value="1"/>
</dbReference>
<dbReference type="Proteomes" id="UP000543642">
    <property type="component" value="Unassembled WGS sequence"/>
</dbReference>
<dbReference type="SUPFAM" id="SSF52540">
    <property type="entry name" value="P-loop containing nucleoside triphosphate hydrolases"/>
    <property type="match status" value="1"/>
</dbReference>
<dbReference type="AlphaFoldDB" id="A0A7W8HCZ2"/>
<dbReference type="EMBL" id="JACHFW010000022">
    <property type="protein sequence ID" value="MBB5266206.1"/>
    <property type="molecule type" value="Genomic_DNA"/>
</dbReference>
<evidence type="ECO:0000259" key="1">
    <source>
        <dbReference type="Pfam" id="PF09820"/>
    </source>
</evidence>
<sequence length="425" mass="49071">MTEFGKKKLPVGMDSFEKIRSMGFYYVDKTRMIRDLLQRWGEVNLFVRPRRFGKTLNMSMLKSFFDVGSDSALFDDLIISKEKELCQQYMGKFPVISISLKEISGADYTMARSLLCSTIGEEAMRFQFLLDDDTLTVREKEQYKQLVNVDLTGSDSFIMPDSVLMKSLKTLSILLEKHYGRKVILLIDEYDVPLAKANEQGYYQEMALLLRNMFGQALKSNDSLYFAVLTGCLRVAKESIFTGLNNLKIFSTTNVQFDEYFGFTDHEVKEMLSYYGLEEYYESVKNWYDGYLFGNVDVYCPWDVINYCDEAVNGNLQEPVNYWINTSGNDSVRYFIEKMGNGVLRSDMEALIAGDTVEKEIHEDLTYNSLYETADNIWSLLFMTGYLTQRGKKGNGKYSLAIPNMEIRSIFVRQIMTMFKADIAN</sequence>
<keyword evidence="3" id="KW-1185">Reference proteome</keyword>
<dbReference type="PANTHER" id="PTHR34825">
    <property type="entry name" value="CONSERVED PROTEIN, WITH A WEAK D-GALACTARATE DEHYDRATASE/ALTRONATE HYDROLASE DOMAIN"/>
    <property type="match status" value="1"/>
</dbReference>
<dbReference type="InterPro" id="IPR018631">
    <property type="entry name" value="AAA-ATPase-like_dom"/>
</dbReference>
<dbReference type="Pfam" id="PF09820">
    <property type="entry name" value="AAA-ATPase_like"/>
    <property type="match status" value="1"/>
</dbReference>
<organism evidence="2 3">
    <name type="scientific">Catenibacillus scindens</name>
    <dbReference type="NCBI Taxonomy" id="673271"/>
    <lineage>
        <taxon>Bacteria</taxon>
        <taxon>Bacillati</taxon>
        <taxon>Bacillota</taxon>
        <taxon>Clostridia</taxon>
        <taxon>Lachnospirales</taxon>
        <taxon>Lachnospiraceae</taxon>
        <taxon>Catenibacillus</taxon>
    </lineage>
</organism>
<reference evidence="2 3" key="1">
    <citation type="submission" date="2020-08" db="EMBL/GenBank/DDBJ databases">
        <title>Genomic Encyclopedia of Type Strains, Phase IV (KMG-IV): sequencing the most valuable type-strain genomes for metagenomic binning, comparative biology and taxonomic classification.</title>
        <authorList>
            <person name="Goeker M."/>
        </authorList>
    </citation>
    <scope>NUCLEOTIDE SEQUENCE [LARGE SCALE GENOMIC DNA]</scope>
    <source>
        <strain evidence="2 3">DSM 106146</strain>
    </source>
</reference>